<comment type="subcellular location">
    <subcellularLocation>
        <location evidence="1">Cell membrane</location>
        <topology evidence="1">Multi-pass membrane protein</topology>
    </subcellularLocation>
</comment>
<evidence type="ECO:0000256" key="5">
    <source>
        <dbReference type="ARBA" id="ARBA00022692"/>
    </source>
</evidence>
<keyword evidence="6 8" id="KW-1133">Transmembrane helix</keyword>
<keyword evidence="4 10" id="KW-0808">Transferase</keyword>
<sequence>MRDFRLRLAGVALLGLAIRLLAAYLNRHHPVGGDALTFHVEGHTLAHGGGFRRVYEDVPTAEHPPAHIVVIALANLLGFDGFTAQRMFQGAVGTLTVVGCALVGRRLAGERAGLVAGVLAAGYPMLWMPDTALMSETTYGVMLVGALLAALALRDAPTPRRAAVLGAVIALAALTRGEALALLVVLLAPVCWVATAGNRRAFARHLAVGLAAFAVVLAPWAIRNAETFHARVLISTNGDGVWVGSNCGPTYYGPLIGSWVFACYGKRPPGDEAQQSVAYRKRGLTYARHHAGRVPLVVAARLGRLLDVYRPWTQGVFFNATEGRGSRASKAGLLAWWLLAPLALAGALVLRRRRTPGLGAVLAPVAMVLFVGATVYGSTRFRFAAEPSVVVLAAVALTAAAGPLLTRGGRTARRASPPAPAPEA</sequence>
<feature type="domain" description="Glycosyltransferase RgtA/B/C/D-like" evidence="9">
    <location>
        <begin position="63"/>
        <end position="220"/>
    </location>
</feature>
<feature type="transmembrane region" description="Helical" evidence="8">
    <location>
        <begin position="87"/>
        <end position="104"/>
    </location>
</feature>
<feature type="transmembrane region" description="Helical" evidence="8">
    <location>
        <begin position="357"/>
        <end position="377"/>
    </location>
</feature>
<evidence type="ECO:0000259" key="9">
    <source>
        <dbReference type="Pfam" id="PF13231"/>
    </source>
</evidence>
<feature type="transmembrane region" description="Helical" evidence="8">
    <location>
        <begin position="111"/>
        <end position="127"/>
    </location>
</feature>
<dbReference type="InterPro" id="IPR038731">
    <property type="entry name" value="RgtA/B/C-like"/>
</dbReference>
<dbReference type="EC" id="2.4.-.-" evidence="10"/>
<evidence type="ECO:0000256" key="1">
    <source>
        <dbReference type="ARBA" id="ARBA00004651"/>
    </source>
</evidence>
<reference evidence="10 11" key="1">
    <citation type="submission" date="2022-06" db="EMBL/GenBank/DDBJ databases">
        <title>Paraconexibacter antarcticus.</title>
        <authorList>
            <person name="Kim C.S."/>
        </authorList>
    </citation>
    <scope>NUCLEOTIDE SEQUENCE [LARGE SCALE GENOMIC DNA]</scope>
    <source>
        <strain evidence="10 11">02-257</strain>
    </source>
</reference>
<feature type="transmembrane region" description="Helical" evidence="8">
    <location>
        <begin position="202"/>
        <end position="222"/>
    </location>
</feature>
<evidence type="ECO:0000256" key="6">
    <source>
        <dbReference type="ARBA" id="ARBA00022989"/>
    </source>
</evidence>
<feature type="transmembrane region" description="Helical" evidence="8">
    <location>
        <begin position="389"/>
        <end position="406"/>
    </location>
</feature>
<dbReference type="PANTHER" id="PTHR33908">
    <property type="entry name" value="MANNOSYLTRANSFERASE YKCB-RELATED"/>
    <property type="match status" value="1"/>
</dbReference>
<accession>A0ABY5DNU7</accession>
<keyword evidence="7 8" id="KW-0472">Membrane</keyword>
<keyword evidence="2" id="KW-1003">Cell membrane</keyword>
<name>A0ABY5DNU7_9ACTN</name>
<keyword evidence="11" id="KW-1185">Reference proteome</keyword>
<dbReference type="PANTHER" id="PTHR33908:SF11">
    <property type="entry name" value="MEMBRANE PROTEIN"/>
    <property type="match status" value="1"/>
</dbReference>
<feature type="transmembrane region" description="Helical" evidence="8">
    <location>
        <begin position="333"/>
        <end position="351"/>
    </location>
</feature>
<feature type="transmembrane region" description="Helical" evidence="8">
    <location>
        <begin position="133"/>
        <end position="153"/>
    </location>
</feature>
<evidence type="ECO:0000256" key="3">
    <source>
        <dbReference type="ARBA" id="ARBA00022676"/>
    </source>
</evidence>
<gene>
    <name evidence="10" type="ORF">NBH00_14060</name>
</gene>
<dbReference type="RefSeq" id="WP_254569224.1">
    <property type="nucleotide sequence ID" value="NZ_CP098502.1"/>
</dbReference>
<protein>
    <submittedName>
        <fullName evidence="10">Glycosyltransferase family 39 protein</fullName>
        <ecNumber evidence="10">2.4.-.-</ecNumber>
    </submittedName>
</protein>
<dbReference type="Pfam" id="PF13231">
    <property type="entry name" value="PMT_2"/>
    <property type="match status" value="1"/>
</dbReference>
<proteinExistence type="predicted"/>
<dbReference type="InterPro" id="IPR050297">
    <property type="entry name" value="LipidA_mod_glycosyltrf_83"/>
</dbReference>
<keyword evidence="3 10" id="KW-0328">Glycosyltransferase</keyword>
<feature type="transmembrane region" description="Helical" evidence="8">
    <location>
        <begin position="165"/>
        <end position="190"/>
    </location>
</feature>
<evidence type="ECO:0000256" key="7">
    <source>
        <dbReference type="ARBA" id="ARBA00023136"/>
    </source>
</evidence>
<dbReference type="GO" id="GO:0016757">
    <property type="term" value="F:glycosyltransferase activity"/>
    <property type="evidence" value="ECO:0007669"/>
    <property type="project" value="UniProtKB-KW"/>
</dbReference>
<keyword evidence="5 8" id="KW-0812">Transmembrane</keyword>
<evidence type="ECO:0000256" key="2">
    <source>
        <dbReference type="ARBA" id="ARBA00022475"/>
    </source>
</evidence>
<evidence type="ECO:0000256" key="4">
    <source>
        <dbReference type="ARBA" id="ARBA00022679"/>
    </source>
</evidence>
<dbReference type="EMBL" id="CP098502">
    <property type="protein sequence ID" value="UTI62487.1"/>
    <property type="molecule type" value="Genomic_DNA"/>
</dbReference>
<evidence type="ECO:0000313" key="10">
    <source>
        <dbReference type="EMBL" id="UTI62487.1"/>
    </source>
</evidence>
<dbReference type="Proteomes" id="UP001056035">
    <property type="component" value="Chromosome"/>
</dbReference>
<evidence type="ECO:0000313" key="11">
    <source>
        <dbReference type="Proteomes" id="UP001056035"/>
    </source>
</evidence>
<organism evidence="10 11">
    <name type="scientific">Paraconexibacter antarcticus</name>
    <dbReference type="NCBI Taxonomy" id="2949664"/>
    <lineage>
        <taxon>Bacteria</taxon>
        <taxon>Bacillati</taxon>
        <taxon>Actinomycetota</taxon>
        <taxon>Thermoleophilia</taxon>
        <taxon>Solirubrobacterales</taxon>
        <taxon>Paraconexibacteraceae</taxon>
        <taxon>Paraconexibacter</taxon>
    </lineage>
</organism>
<evidence type="ECO:0000256" key="8">
    <source>
        <dbReference type="SAM" id="Phobius"/>
    </source>
</evidence>